<dbReference type="PRINTS" id="PR00111">
    <property type="entry name" value="ABHYDROLASE"/>
</dbReference>
<keyword evidence="4" id="KW-1185">Reference proteome</keyword>
<dbReference type="SUPFAM" id="SSF53474">
    <property type="entry name" value="alpha/beta-Hydrolases"/>
    <property type="match status" value="1"/>
</dbReference>
<name>A0ABX7B4K3_9PROT</name>
<dbReference type="PRINTS" id="PR00412">
    <property type="entry name" value="EPOXHYDRLASE"/>
</dbReference>
<dbReference type="InterPro" id="IPR000639">
    <property type="entry name" value="Epox_hydrolase-like"/>
</dbReference>
<sequence length="262" mass="28356">MGVTLTGFEAGEGAPLVVLHGLFGSARNWNTVAKRLGAGHRVHALDMRNHGGSPWSDDMGYADMADDVGGYMEDKVVGKGLGPVSLLGHSMGGKAAMVLALTRPDLVDKLVVADIAPVGYSHTLMPYVEAMRAVDLSGVTRRGEVDAQLASSIPEAPIRSFLLQNLVAENGTFSWRINLKALGDRMDEMTAFPTGDLAGRSYDKPTLFLHGERSNYVRPSHHEEIRRLFPNARIEGIADAGHWLHAEQPDRFVDSVLAFLDG</sequence>
<reference evidence="3" key="1">
    <citation type="submission" date="2021-02" db="EMBL/GenBank/DDBJ databases">
        <title>Skermanella TT6 skin isolate.</title>
        <authorList>
            <person name="Lee K."/>
            <person name="Ganzorig M."/>
        </authorList>
    </citation>
    <scope>NUCLEOTIDE SEQUENCE</scope>
    <source>
        <strain evidence="3">TT6</strain>
    </source>
</reference>
<dbReference type="Proteomes" id="UP000595197">
    <property type="component" value="Chromosome"/>
</dbReference>
<dbReference type="PANTHER" id="PTHR46118:SF4">
    <property type="entry name" value="PROTEIN ABHD11"/>
    <property type="match status" value="1"/>
</dbReference>
<protein>
    <submittedName>
        <fullName evidence="3">Alpha/beta fold hydrolase</fullName>
    </submittedName>
</protein>
<keyword evidence="1 3" id="KW-0378">Hydrolase</keyword>
<dbReference type="InterPro" id="IPR029058">
    <property type="entry name" value="AB_hydrolase_fold"/>
</dbReference>
<dbReference type="PANTHER" id="PTHR46118">
    <property type="entry name" value="PROTEIN ABHD11"/>
    <property type="match status" value="1"/>
</dbReference>
<dbReference type="GO" id="GO:0016787">
    <property type="term" value="F:hydrolase activity"/>
    <property type="evidence" value="ECO:0007669"/>
    <property type="project" value="UniProtKB-KW"/>
</dbReference>
<dbReference type="Pfam" id="PF00561">
    <property type="entry name" value="Abhydrolase_1"/>
    <property type="match status" value="1"/>
</dbReference>
<evidence type="ECO:0000313" key="3">
    <source>
        <dbReference type="EMBL" id="QQP89082.1"/>
    </source>
</evidence>
<gene>
    <name evidence="3" type="ORF">IGS68_24285</name>
</gene>
<dbReference type="EMBL" id="CP067420">
    <property type="protein sequence ID" value="QQP89082.1"/>
    <property type="molecule type" value="Genomic_DNA"/>
</dbReference>
<accession>A0ABX7B4K3</accession>
<proteinExistence type="predicted"/>
<evidence type="ECO:0000259" key="2">
    <source>
        <dbReference type="Pfam" id="PF00561"/>
    </source>
</evidence>
<dbReference type="InterPro" id="IPR000073">
    <property type="entry name" value="AB_hydrolase_1"/>
</dbReference>
<evidence type="ECO:0000313" key="4">
    <source>
        <dbReference type="Proteomes" id="UP000595197"/>
    </source>
</evidence>
<dbReference type="RefSeq" id="WP_201074870.1">
    <property type="nucleotide sequence ID" value="NZ_CP067420.1"/>
</dbReference>
<evidence type="ECO:0000256" key="1">
    <source>
        <dbReference type="ARBA" id="ARBA00022801"/>
    </source>
</evidence>
<dbReference type="Gene3D" id="3.40.50.1820">
    <property type="entry name" value="alpha/beta hydrolase"/>
    <property type="match status" value="1"/>
</dbReference>
<feature type="domain" description="AB hydrolase-1" evidence="2">
    <location>
        <begin position="15"/>
        <end position="248"/>
    </location>
</feature>
<organism evidence="3 4">
    <name type="scientific">Skermanella cutis</name>
    <dbReference type="NCBI Taxonomy" id="2775420"/>
    <lineage>
        <taxon>Bacteria</taxon>
        <taxon>Pseudomonadati</taxon>
        <taxon>Pseudomonadota</taxon>
        <taxon>Alphaproteobacteria</taxon>
        <taxon>Rhodospirillales</taxon>
        <taxon>Azospirillaceae</taxon>
        <taxon>Skermanella</taxon>
    </lineage>
</organism>